<evidence type="ECO:0000256" key="14">
    <source>
        <dbReference type="ARBA" id="ARBA00043691"/>
    </source>
</evidence>
<dbReference type="InterPro" id="IPR016274">
    <property type="entry name" value="Histidine_acid_Pase_euk"/>
</dbReference>
<feature type="chain" id="PRO_5023101445" description="Multiple inositol polyphosphate phosphatase 1" evidence="18">
    <location>
        <begin position="19"/>
        <end position="460"/>
    </location>
</feature>
<evidence type="ECO:0000256" key="4">
    <source>
        <dbReference type="ARBA" id="ARBA00013040"/>
    </source>
</evidence>
<sequence>MTVTCSLLLIHSLVLAAAVRPGVPSTCYQATPNPSVLFGTKTTYGAVSGNDLHSPSECRPMQLWLMSRHGTRYPSREKIEELKELDRFKAMITADTTMCQEDVEAIRNWNLNLTADNHYMLQRQGVEELKSLAARLKRRLPQLFNTEYDETKFKFLTSAKPRAMDSAKAFFQSMFNKKPEKDIPIAEHSDDRLFLSKCKQKDDDDNEKEQGEAKKFEEGPYMRSIVSRVSAAMGLKQNLSYENVSLMFESCKYEKAWYIQSRPAWCAVFTKDDFEIFEYLEDLKYYYANGYGNPNSEKIGCPILKDLIENFKNLARDKTGPLGIFYFGHSPNVLSVVTRLGIGKGDTPLLSTNFENMKTRKWRTSYIDPFASNVIAVFFRCKDGNKAMFLLNEHAVPMNNGSSQLSPWQPIEAQFDSITSNNSCNLDYCKSSALSFSSMTSTIVIAIVMLTYISYSIIQN</sequence>
<feature type="signal peptide" evidence="18">
    <location>
        <begin position="1"/>
        <end position="18"/>
    </location>
</feature>
<comment type="catalytic activity">
    <reaction evidence="14">
        <text>1D-myo-inositol hexakisphosphate + H2O = 1D-myo-inositol 1,2,4,5,6-pentakisphosphate + phosphate</text>
        <dbReference type="Rhea" id="RHEA:16989"/>
        <dbReference type="ChEBI" id="CHEBI:15377"/>
        <dbReference type="ChEBI" id="CHEBI:43474"/>
        <dbReference type="ChEBI" id="CHEBI:57798"/>
        <dbReference type="ChEBI" id="CHEBI:58130"/>
        <dbReference type="EC" id="3.1.3.62"/>
    </reaction>
    <physiologicalReaction direction="left-to-right" evidence="14">
        <dbReference type="Rhea" id="RHEA:16990"/>
    </physiologicalReaction>
</comment>
<evidence type="ECO:0000256" key="13">
    <source>
        <dbReference type="ARBA" id="ARBA00043671"/>
    </source>
</evidence>
<dbReference type="AlphaFoldDB" id="A0A5E4M789"/>
<dbReference type="SUPFAM" id="SSF53254">
    <property type="entry name" value="Phosphoglycerate mutase-like"/>
    <property type="match status" value="1"/>
</dbReference>
<protein>
    <recommendedName>
        <fullName evidence="5">Multiple inositol polyphosphate phosphatase 1</fullName>
        <ecNumber evidence="4">3.1.3.62</ecNumber>
        <ecNumber evidence="3">3.1.3.80</ecNumber>
    </recommendedName>
    <alternativeName>
        <fullName evidence="11">2,3-bisphosphoglycerate 3-phosphatase</fullName>
    </alternativeName>
</protein>
<dbReference type="GO" id="GO:0003993">
    <property type="term" value="F:acid phosphatase activity"/>
    <property type="evidence" value="ECO:0007669"/>
    <property type="project" value="TreeGrafter"/>
</dbReference>
<dbReference type="Gene3D" id="3.40.50.1240">
    <property type="entry name" value="Phosphoglycerate mutase-like"/>
    <property type="match status" value="1"/>
</dbReference>
<dbReference type="PANTHER" id="PTHR20963">
    <property type="entry name" value="MULTIPLE INOSITOL POLYPHOSPHATE PHOSPHATASE-RELATED"/>
    <property type="match status" value="1"/>
</dbReference>
<evidence type="ECO:0000313" key="20">
    <source>
        <dbReference type="Proteomes" id="UP000325440"/>
    </source>
</evidence>
<evidence type="ECO:0000256" key="10">
    <source>
        <dbReference type="ARBA" id="ARBA00023180"/>
    </source>
</evidence>
<dbReference type="GO" id="GO:0005886">
    <property type="term" value="C:plasma membrane"/>
    <property type="evidence" value="ECO:0007669"/>
    <property type="project" value="UniProtKB-SubCell"/>
</dbReference>
<comment type="similarity">
    <text evidence="2">Belongs to the histidine acid phosphatase family. MINPP1 subfamily.</text>
</comment>
<keyword evidence="16" id="KW-1015">Disulfide bond</keyword>
<dbReference type="PIRSF" id="PIRSF000894">
    <property type="entry name" value="Acid_phosphatase"/>
    <property type="match status" value="1"/>
</dbReference>
<dbReference type="CDD" id="cd07061">
    <property type="entry name" value="HP_HAP_like"/>
    <property type="match status" value="1"/>
</dbReference>
<evidence type="ECO:0000256" key="1">
    <source>
        <dbReference type="ARBA" id="ARBA00004236"/>
    </source>
</evidence>
<evidence type="ECO:0000256" key="11">
    <source>
        <dbReference type="ARBA" id="ARBA00031642"/>
    </source>
</evidence>
<keyword evidence="8" id="KW-0378">Hydrolase</keyword>
<dbReference type="Pfam" id="PF00328">
    <property type="entry name" value="His_Phos_2"/>
    <property type="match status" value="1"/>
</dbReference>
<gene>
    <name evidence="19" type="ORF">CINCED_3A017497</name>
</gene>
<evidence type="ECO:0000256" key="16">
    <source>
        <dbReference type="PIRSR" id="PIRSR000894-2"/>
    </source>
</evidence>
<dbReference type="EC" id="3.1.3.62" evidence="4"/>
<keyword evidence="9 17" id="KW-0472">Membrane</keyword>
<keyword evidence="20" id="KW-1185">Reference proteome</keyword>
<keyword evidence="17" id="KW-0812">Transmembrane</keyword>
<dbReference type="PANTHER" id="PTHR20963:SF8">
    <property type="entry name" value="MULTIPLE INOSITOL POLYPHOSPHATE PHOSPHATASE 1"/>
    <property type="match status" value="1"/>
</dbReference>
<comment type="catalytic activity">
    <reaction evidence="15">
        <text>(2R)-2,3-bisphosphoglycerate + H2O = (2R)-2-phosphoglycerate + phosphate</text>
        <dbReference type="Rhea" id="RHEA:27381"/>
        <dbReference type="ChEBI" id="CHEBI:15377"/>
        <dbReference type="ChEBI" id="CHEBI:43474"/>
        <dbReference type="ChEBI" id="CHEBI:58248"/>
        <dbReference type="ChEBI" id="CHEBI:58289"/>
        <dbReference type="EC" id="3.1.3.80"/>
    </reaction>
    <physiologicalReaction direction="left-to-right" evidence="15">
        <dbReference type="Rhea" id="RHEA:27382"/>
    </physiologicalReaction>
</comment>
<evidence type="ECO:0000256" key="6">
    <source>
        <dbReference type="ARBA" id="ARBA00022475"/>
    </source>
</evidence>
<comment type="catalytic activity">
    <reaction evidence="12">
        <text>1D-myo-inositol 1,2,5,6-tetrakisphosphate + H2O = 1D-myo-inositol 1,2,6-trisphosphate + phosphate</text>
        <dbReference type="Rhea" id="RHEA:77119"/>
        <dbReference type="ChEBI" id="CHEBI:15377"/>
        <dbReference type="ChEBI" id="CHEBI:43474"/>
        <dbReference type="ChEBI" id="CHEBI:195535"/>
        <dbReference type="ChEBI" id="CHEBI:195537"/>
        <dbReference type="EC" id="3.1.3.62"/>
    </reaction>
    <physiologicalReaction direction="left-to-right" evidence="12">
        <dbReference type="Rhea" id="RHEA:77120"/>
    </physiologicalReaction>
</comment>
<organism evidence="19 20">
    <name type="scientific">Cinara cedri</name>
    <dbReference type="NCBI Taxonomy" id="506608"/>
    <lineage>
        <taxon>Eukaryota</taxon>
        <taxon>Metazoa</taxon>
        <taxon>Ecdysozoa</taxon>
        <taxon>Arthropoda</taxon>
        <taxon>Hexapoda</taxon>
        <taxon>Insecta</taxon>
        <taxon>Pterygota</taxon>
        <taxon>Neoptera</taxon>
        <taxon>Paraneoptera</taxon>
        <taxon>Hemiptera</taxon>
        <taxon>Sternorrhyncha</taxon>
        <taxon>Aphidomorpha</taxon>
        <taxon>Aphidoidea</taxon>
        <taxon>Aphididae</taxon>
        <taxon>Lachninae</taxon>
        <taxon>Cinara</taxon>
    </lineage>
</organism>
<keyword evidence="17" id="KW-1133">Transmembrane helix</keyword>
<dbReference type="InterPro" id="IPR000560">
    <property type="entry name" value="His_Pase_clade-2"/>
</dbReference>
<evidence type="ECO:0000256" key="15">
    <source>
        <dbReference type="ARBA" id="ARBA00043832"/>
    </source>
</evidence>
<evidence type="ECO:0000256" key="12">
    <source>
        <dbReference type="ARBA" id="ARBA00043668"/>
    </source>
</evidence>
<evidence type="ECO:0000256" key="2">
    <source>
        <dbReference type="ARBA" id="ARBA00008422"/>
    </source>
</evidence>
<dbReference type="EC" id="3.1.3.80" evidence="3"/>
<dbReference type="InterPro" id="IPR029033">
    <property type="entry name" value="His_PPase_superfam"/>
</dbReference>
<evidence type="ECO:0000256" key="5">
    <source>
        <dbReference type="ARBA" id="ARBA00018097"/>
    </source>
</evidence>
<keyword evidence="7 18" id="KW-0732">Signal</keyword>
<keyword evidence="6" id="KW-1003">Cell membrane</keyword>
<evidence type="ECO:0000256" key="3">
    <source>
        <dbReference type="ARBA" id="ARBA00012976"/>
    </source>
</evidence>
<feature type="disulfide bond" evidence="16">
    <location>
        <begin position="58"/>
        <end position="381"/>
    </location>
</feature>
<evidence type="ECO:0000256" key="9">
    <source>
        <dbReference type="ARBA" id="ARBA00023136"/>
    </source>
</evidence>
<keyword evidence="10" id="KW-0325">Glycoprotein</keyword>
<evidence type="ECO:0000256" key="17">
    <source>
        <dbReference type="SAM" id="Phobius"/>
    </source>
</evidence>
<dbReference type="OrthoDB" id="6509975at2759"/>
<dbReference type="Proteomes" id="UP000325440">
    <property type="component" value="Unassembled WGS sequence"/>
</dbReference>
<name>A0A5E4M789_9HEMI</name>
<evidence type="ECO:0000256" key="18">
    <source>
        <dbReference type="SAM" id="SignalP"/>
    </source>
</evidence>
<evidence type="ECO:0000256" key="7">
    <source>
        <dbReference type="ARBA" id="ARBA00022729"/>
    </source>
</evidence>
<dbReference type="GO" id="GO:0052745">
    <property type="term" value="F:inositol phosphate phosphatase activity"/>
    <property type="evidence" value="ECO:0007669"/>
    <property type="project" value="TreeGrafter"/>
</dbReference>
<feature type="transmembrane region" description="Helical" evidence="17">
    <location>
        <begin position="433"/>
        <end position="455"/>
    </location>
</feature>
<accession>A0A5E4M789</accession>
<proteinExistence type="inferred from homology"/>
<comment type="subcellular location">
    <subcellularLocation>
        <location evidence="1">Cell membrane</location>
    </subcellularLocation>
</comment>
<dbReference type="EMBL" id="CABPRJ010000029">
    <property type="protein sequence ID" value="VVC26257.1"/>
    <property type="molecule type" value="Genomic_DNA"/>
</dbReference>
<dbReference type="GO" id="GO:0034417">
    <property type="term" value="F:bisphosphoglycerate 3-phosphatase activity"/>
    <property type="evidence" value="ECO:0007669"/>
    <property type="project" value="UniProtKB-EC"/>
</dbReference>
<evidence type="ECO:0000256" key="8">
    <source>
        <dbReference type="ARBA" id="ARBA00022801"/>
    </source>
</evidence>
<evidence type="ECO:0000313" key="19">
    <source>
        <dbReference type="EMBL" id="VVC26257.1"/>
    </source>
</evidence>
<comment type="catalytic activity">
    <reaction evidence="13">
        <text>1D-myo-inositol 1,2,4,5,6-pentakisphosphate + H2O = 1D-myo-inositol 1,2,5,6-tetrakisphosphate + phosphate</text>
        <dbReference type="Rhea" id="RHEA:77115"/>
        <dbReference type="ChEBI" id="CHEBI:15377"/>
        <dbReference type="ChEBI" id="CHEBI:43474"/>
        <dbReference type="ChEBI" id="CHEBI:57798"/>
        <dbReference type="ChEBI" id="CHEBI:195535"/>
        <dbReference type="EC" id="3.1.3.62"/>
    </reaction>
    <physiologicalReaction direction="left-to-right" evidence="13">
        <dbReference type="Rhea" id="RHEA:77116"/>
    </physiologicalReaction>
</comment>
<reference evidence="19 20" key="1">
    <citation type="submission" date="2019-08" db="EMBL/GenBank/DDBJ databases">
        <authorList>
            <person name="Alioto T."/>
            <person name="Alioto T."/>
            <person name="Gomez Garrido J."/>
        </authorList>
    </citation>
    <scope>NUCLEOTIDE SEQUENCE [LARGE SCALE GENOMIC DNA]</scope>
</reference>
<feature type="disulfide bond" evidence="16">
    <location>
        <begin position="251"/>
        <end position="266"/>
    </location>
</feature>